<dbReference type="AlphaFoldDB" id="A0A5S4FNM3"/>
<protein>
    <submittedName>
        <fullName evidence="7">TetR/AcrR family transcriptional regulator</fullName>
    </submittedName>
</protein>
<comment type="caution">
    <text evidence="7">The sequence shown here is derived from an EMBL/GenBank/DDBJ whole genome shotgun (WGS) entry which is preliminary data.</text>
</comment>
<dbReference type="SUPFAM" id="SSF46689">
    <property type="entry name" value="Homeodomain-like"/>
    <property type="match status" value="1"/>
</dbReference>
<evidence type="ECO:0000313" key="7">
    <source>
        <dbReference type="EMBL" id="TMR22275.1"/>
    </source>
</evidence>
<evidence type="ECO:0000256" key="3">
    <source>
        <dbReference type="ARBA" id="ARBA00023163"/>
    </source>
</evidence>
<sequence>MSDREEVRRRIIDATTRLLRDKGREGVTTRTVSGAAGVQAPTIYRLFNDMNGLLEAVAADGFARYLVQKHSQALSDDPVDDLRRGWDTHIGFGLENPAHYLLMYGQPTPGSRTRAAVQALARLRMLVERIAVAGLLAVGVEAAVSMVHAAGVGLTLNLIGTPPEERDPTLPDRLREAMIASITTAAPAGAPSAAQRAVALKAVLGEVADLYSPGERALLNELLDRVADHTPAR</sequence>
<evidence type="ECO:0000313" key="8">
    <source>
        <dbReference type="Proteomes" id="UP000309128"/>
    </source>
</evidence>
<dbReference type="EMBL" id="VCKY01000031">
    <property type="protein sequence ID" value="TMR22275.1"/>
    <property type="molecule type" value="Genomic_DNA"/>
</dbReference>
<keyword evidence="1" id="KW-0805">Transcription regulation</keyword>
<dbReference type="Proteomes" id="UP000309128">
    <property type="component" value="Unassembled WGS sequence"/>
</dbReference>
<keyword evidence="3" id="KW-0804">Transcription</keyword>
<dbReference type="InterPro" id="IPR009057">
    <property type="entry name" value="Homeodomain-like_sf"/>
</dbReference>
<dbReference type="SUPFAM" id="SSF48498">
    <property type="entry name" value="Tetracyclin repressor-like, C-terminal domain"/>
    <property type="match status" value="1"/>
</dbReference>
<accession>A0A5S4FNM3</accession>
<keyword evidence="2 4" id="KW-0238">DNA-binding</keyword>
<evidence type="ECO:0000256" key="1">
    <source>
        <dbReference type="ARBA" id="ARBA00023015"/>
    </source>
</evidence>
<dbReference type="PANTHER" id="PTHR30055:SF234">
    <property type="entry name" value="HTH-TYPE TRANSCRIPTIONAL REGULATOR BETI"/>
    <property type="match status" value="1"/>
</dbReference>
<keyword evidence="5" id="KW-0472">Membrane</keyword>
<dbReference type="RefSeq" id="WP_138666207.1">
    <property type="nucleotide sequence ID" value="NZ_VCKY01000031.1"/>
</dbReference>
<evidence type="ECO:0000256" key="4">
    <source>
        <dbReference type="PROSITE-ProRule" id="PRU00335"/>
    </source>
</evidence>
<dbReference type="PANTHER" id="PTHR30055">
    <property type="entry name" value="HTH-TYPE TRANSCRIPTIONAL REGULATOR RUTR"/>
    <property type="match status" value="1"/>
</dbReference>
<feature type="DNA-binding region" description="H-T-H motif" evidence="4">
    <location>
        <begin position="28"/>
        <end position="47"/>
    </location>
</feature>
<keyword evidence="5" id="KW-1133">Transmembrane helix</keyword>
<dbReference type="Pfam" id="PF00440">
    <property type="entry name" value="TetR_N"/>
    <property type="match status" value="1"/>
</dbReference>
<keyword evidence="5" id="KW-0812">Transmembrane</keyword>
<proteinExistence type="predicted"/>
<dbReference type="PROSITE" id="PS50977">
    <property type="entry name" value="HTH_TETR_2"/>
    <property type="match status" value="1"/>
</dbReference>
<gene>
    <name evidence="7" type="ORF">ETD86_11970</name>
</gene>
<dbReference type="Gene3D" id="1.10.357.10">
    <property type="entry name" value="Tetracycline Repressor, domain 2"/>
    <property type="match status" value="1"/>
</dbReference>
<dbReference type="OrthoDB" id="3784817at2"/>
<keyword evidence="8" id="KW-1185">Reference proteome</keyword>
<dbReference type="InterPro" id="IPR050109">
    <property type="entry name" value="HTH-type_TetR-like_transc_reg"/>
</dbReference>
<evidence type="ECO:0000256" key="2">
    <source>
        <dbReference type="ARBA" id="ARBA00023125"/>
    </source>
</evidence>
<feature type="domain" description="HTH tetR-type" evidence="6">
    <location>
        <begin position="5"/>
        <end position="65"/>
    </location>
</feature>
<dbReference type="GO" id="GO:0003700">
    <property type="term" value="F:DNA-binding transcription factor activity"/>
    <property type="evidence" value="ECO:0007669"/>
    <property type="project" value="TreeGrafter"/>
</dbReference>
<dbReference type="InterPro" id="IPR001647">
    <property type="entry name" value="HTH_TetR"/>
</dbReference>
<dbReference type="GO" id="GO:0000976">
    <property type="term" value="F:transcription cis-regulatory region binding"/>
    <property type="evidence" value="ECO:0007669"/>
    <property type="project" value="TreeGrafter"/>
</dbReference>
<evidence type="ECO:0000256" key="5">
    <source>
        <dbReference type="SAM" id="Phobius"/>
    </source>
</evidence>
<dbReference type="InterPro" id="IPR036271">
    <property type="entry name" value="Tet_transcr_reg_TetR-rel_C_sf"/>
</dbReference>
<organism evidence="7 8">
    <name type="scientific">Nonomuraea turkmeniaca</name>
    <dbReference type="NCBI Taxonomy" id="103838"/>
    <lineage>
        <taxon>Bacteria</taxon>
        <taxon>Bacillati</taxon>
        <taxon>Actinomycetota</taxon>
        <taxon>Actinomycetes</taxon>
        <taxon>Streptosporangiales</taxon>
        <taxon>Streptosporangiaceae</taxon>
        <taxon>Nonomuraea</taxon>
    </lineage>
</organism>
<evidence type="ECO:0000259" key="6">
    <source>
        <dbReference type="PROSITE" id="PS50977"/>
    </source>
</evidence>
<feature type="transmembrane region" description="Helical" evidence="5">
    <location>
        <begin position="130"/>
        <end position="156"/>
    </location>
</feature>
<name>A0A5S4FNM3_9ACTN</name>
<reference evidence="7 8" key="1">
    <citation type="submission" date="2019-05" db="EMBL/GenBank/DDBJ databases">
        <title>Draft genome sequence of Nonomuraea turkmeniaca DSM 43926.</title>
        <authorList>
            <person name="Saricaoglu S."/>
            <person name="Isik K."/>
        </authorList>
    </citation>
    <scope>NUCLEOTIDE SEQUENCE [LARGE SCALE GENOMIC DNA]</scope>
    <source>
        <strain evidence="7 8">DSM 43926</strain>
    </source>
</reference>